<dbReference type="Pfam" id="PF04464">
    <property type="entry name" value="Glyphos_transf"/>
    <property type="match status" value="1"/>
</dbReference>
<dbReference type="Gene3D" id="3.40.50.12580">
    <property type="match status" value="1"/>
</dbReference>
<gene>
    <name evidence="7" type="ORF">FC34_GL000836</name>
</gene>
<keyword evidence="6" id="KW-0472">Membrane</keyword>
<evidence type="ECO:0000256" key="6">
    <source>
        <dbReference type="ARBA" id="ARBA00023136"/>
    </source>
</evidence>
<dbReference type="Proteomes" id="UP000051672">
    <property type="component" value="Unassembled WGS sequence"/>
</dbReference>
<dbReference type="PANTHER" id="PTHR37316">
    <property type="entry name" value="TEICHOIC ACID GLYCEROL-PHOSPHATE PRIMASE"/>
    <property type="match status" value="1"/>
</dbReference>
<dbReference type="EMBL" id="AYZQ01000001">
    <property type="protein sequence ID" value="KRM73112.1"/>
    <property type="molecule type" value="Genomic_DNA"/>
</dbReference>
<dbReference type="AlphaFoldDB" id="A0A0R2B0U3"/>
<dbReference type="InterPro" id="IPR043148">
    <property type="entry name" value="TagF_C"/>
</dbReference>
<dbReference type="RefSeq" id="WP_057894110.1">
    <property type="nucleotide sequence ID" value="NZ_AYZQ01000001.1"/>
</dbReference>
<name>A0A0R2B0U3_9LACO</name>
<keyword evidence="8" id="KW-1185">Reference proteome</keyword>
<dbReference type="Gene3D" id="3.40.50.11820">
    <property type="match status" value="1"/>
</dbReference>
<evidence type="ECO:0000256" key="2">
    <source>
        <dbReference type="ARBA" id="ARBA00010488"/>
    </source>
</evidence>
<organism evidence="7 8">
    <name type="scientific">Lacticaseibacillus brantae DSM 23927</name>
    <dbReference type="NCBI Taxonomy" id="1423727"/>
    <lineage>
        <taxon>Bacteria</taxon>
        <taxon>Bacillati</taxon>
        <taxon>Bacillota</taxon>
        <taxon>Bacilli</taxon>
        <taxon>Lactobacillales</taxon>
        <taxon>Lactobacillaceae</taxon>
        <taxon>Lacticaseibacillus</taxon>
    </lineage>
</organism>
<reference evidence="7 8" key="1">
    <citation type="journal article" date="2015" name="Genome Announc.">
        <title>Expanding the biotechnology potential of lactobacilli through comparative genomics of 213 strains and associated genera.</title>
        <authorList>
            <person name="Sun Z."/>
            <person name="Harris H.M."/>
            <person name="McCann A."/>
            <person name="Guo C."/>
            <person name="Argimon S."/>
            <person name="Zhang W."/>
            <person name="Yang X."/>
            <person name="Jeffery I.B."/>
            <person name="Cooney J.C."/>
            <person name="Kagawa T.F."/>
            <person name="Liu W."/>
            <person name="Song Y."/>
            <person name="Salvetti E."/>
            <person name="Wrobel A."/>
            <person name="Rasinkangas P."/>
            <person name="Parkhill J."/>
            <person name="Rea M.C."/>
            <person name="O'Sullivan O."/>
            <person name="Ritari J."/>
            <person name="Douillard F.P."/>
            <person name="Paul Ross R."/>
            <person name="Yang R."/>
            <person name="Briner A.E."/>
            <person name="Felis G.E."/>
            <person name="de Vos W.M."/>
            <person name="Barrangou R."/>
            <person name="Klaenhammer T.R."/>
            <person name="Caufield P.W."/>
            <person name="Cui Y."/>
            <person name="Zhang H."/>
            <person name="O'Toole P.W."/>
        </authorList>
    </citation>
    <scope>NUCLEOTIDE SEQUENCE [LARGE SCALE GENOMIC DNA]</scope>
    <source>
        <strain evidence="7 8">DSM 23927</strain>
    </source>
</reference>
<dbReference type="InterPro" id="IPR043149">
    <property type="entry name" value="TagF_N"/>
</dbReference>
<sequence>MKHWLIQFFYHGIYFSLVKWFTRMDSNSYFFNAWDGKHFSDNPRAIFEALVQEKPQARYYILLEDLTEAAQMQADYPNQQLIFVSRHSRQYFLALAKSKYWIVNVNMPYRLRQHHNGVFLQAWHGTPLKHIANDMPADNTYRDETAKEPENWTYFLSNAPADNWIYAQAFGLGAGQLVAEGLPRNDVLVTHRDDKPYQTALRQKLGLTPDQPVWLYAPTFRDDEAKFQLQLDLDAFTQTFPDTILLLRLHPHVADKVPDLSAWPHVQNVSQYPDIRDLYLISDQLITDYSSVFFDYALLNRPMVFYAYDLAKYGDQLRGFYYDYPTFVPGPVVENQTDLFAALQQAPTDQSAFAQAHNANYVHPVSAQIVSELLVEKPHA</sequence>
<evidence type="ECO:0000256" key="5">
    <source>
        <dbReference type="ARBA" id="ARBA00022944"/>
    </source>
</evidence>
<accession>A0A0R2B0U3</accession>
<dbReference type="GO" id="GO:0019350">
    <property type="term" value="P:teichoic acid biosynthetic process"/>
    <property type="evidence" value="ECO:0007669"/>
    <property type="project" value="UniProtKB-KW"/>
</dbReference>
<evidence type="ECO:0000256" key="3">
    <source>
        <dbReference type="ARBA" id="ARBA00022475"/>
    </source>
</evidence>
<keyword evidence="5" id="KW-0777">Teichoic acid biosynthesis</keyword>
<dbReference type="InterPro" id="IPR051612">
    <property type="entry name" value="Teichoic_Acid_Biosynth"/>
</dbReference>
<dbReference type="GO" id="GO:0005886">
    <property type="term" value="C:plasma membrane"/>
    <property type="evidence" value="ECO:0007669"/>
    <property type="project" value="UniProtKB-SubCell"/>
</dbReference>
<dbReference type="PATRIC" id="fig|1423727.3.peg.843"/>
<keyword evidence="3" id="KW-1003">Cell membrane</keyword>
<dbReference type="OrthoDB" id="9811865at2"/>
<comment type="caution">
    <text evidence="7">The sequence shown here is derived from an EMBL/GenBank/DDBJ whole genome shotgun (WGS) entry which is preliminary data.</text>
</comment>
<dbReference type="InterPro" id="IPR007554">
    <property type="entry name" value="Glycerophosphate_synth"/>
</dbReference>
<evidence type="ECO:0000313" key="8">
    <source>
        <dbReference type="Proteomes" id="UP000051672"/>
    </source>
</evidence>
<keyword evidence="4" id="KW-0808">Transferase</keyword>
<evidence type="ECO:0000256" key="4">
    <source>
        <dbReference type="ARBA" id="ARBA00022679"/>
    </source>
</evidence>
<evidence type="ECO:0000256" key="1">
    <source>
        <dbReference type="ARBA" id="ARBA00004202"/>
    </source>
</evidence>
<dbReference type="SUPFAM" id="SSF53756">
    <property type="entry name" value="UDP-Glycosyltransferase/glycogen phosphorylase"/>
    <property type="match status" value="1"/>
</dbReference>
<comment type="subcellular location">
    <subcellularLocation>
        <location evidence="1">Cell membrane</location>
        <topology evidence="1">Peripheral membrane protein</topology>
    </subcellularLocation>
</comment>
<dbReference type="PANTHER" id="PTHR37316:SF3">
    <property type="entry name" value="TEICHOIC ACID GLYCEROL-PHOSPHATE TRANSFERASE"/>
    <property type="match status" value="1"/>
</dbReference>
<protein>
    <submittedName>
        <fullName evidence="7">TagB protein</fullName>
    </submittedName>
</protein>
<proteinExistence type="inferred from homology"/>
<dbReference type="GO" id="GO:0047355">
    <property type="term" value="F:CDP-glycerol glycerophosphotransferase activity"/>
    <property type="evidence" value="ECO:0007669"/>
    <property type="project" value="InterPro"/>
</dbReference>
<evidence type="ECO:0000313" key="7">
    <source>
        <dbReference type="EMBL" id="KRM73112.1"/>
    </source>
</evidence>
<dbReference type="STRING" id="1423727.FC34_GL000836"/>
<comment type="similarity">
    <text evidence="2">Belongs to the CDP-glycerol glycerophosphotransferase family.</text>
</comment>